<evidence type="ECO:0000256" key="3">
    <source>
        <dbReference type="ARBA" id="ARBA00022475"/>
    </source>
</evidence>
<comment type="subcellular location">
    <subcellularLocation>
        <location evidence="1">Cell membrane</location>
        <topology evidence="1">Multi-pass membrane protein</topology>
    </subcellularLocation>
</comment>
<accession>A0ABN5V6Y8</accession>
<feature type="transmembrane region" description="Helical" evidence="7">
    <location>
        <begin position="367"/>
        <end position="390"/>
    </location>
</feature>
<gene>
    <name evidence="9" type="primary">lolE</name>
    <name evidence="9" type="ORF">BPAY_607</name>
</gene>
<keyword evidence="9" id="KW-0449">Lipoprotein</keyword>
<dbReference type="Pfam" id="PF02687">
    <property type="entry name" value="FtsX"/>
    <property type="match status" value="1"/>
</dbReference>
<feature type="transmembrane region" description="Helical" evidence="7">
    <location>
        <begin position="273"/>
        <end position="299"/>
    </location>
</feature>
<keyword evidence="10" id="KW-1185">Reference proteome</keyword>
<reference evidence="9 10" key="1">
    <citation type="journal article" date="2015" name="Microbes Environ.">
        <title>An Efficient Strategy Developed for Next-Generation Sequencing of Endosymbiont Genomes Performed Using Crude DNA Isolated from Host Tissues: A Case Study of Blattabacterium cuenoti Inhabiting the Fat Bodies of Cockroaches.</title>
        <authorList>
            <person name="Kinjo Y."/>
            <person name="Saitoh S."/>
            <person name="Tokuda G."/>
        </authorList>
    </citation>
    <scope>NUCLEOTIDE SEQUENCE [LARGE SCALE GENOMIC DNA]</scope>
    <source>
        <strain evidence="9 10">BPAY</strain>
    </source>
</reference>
<evidence type="ECO:0000256" key="4">
    <source>
        <dbReference type="ARBA" id="ARBA00022692"/>
    </source>
</evidence>
<organism evidence="9 10">
    <name type="scientific">Blattabacterium cuenoti BPAY</name>
    <dbReference type="NCBI Taxonomy" id="1457031"/>
    <lineage>
        <taxon>Bacteria</taxon>
        <taxon>Pseudomonadati</taxon>
        <taxon>Bacteroidota</taxon>
        <taxon>Flavobacteriia</taxon>
        <taxon>Flavobacteriales</taxon>
        <taxon>Blattabacteriaceae</taxon>
        <taxon>Blattabacterium</taxon>
    </lineage>
</organism>
<keyword evidence="6 7" id="KW-0472">Membrane</keyword>
<keyword evidence="5 7" id="KW-1133">Transmembrane helix</keyword>
<proteinExistence type="inferred from homology"/>
<keyword evidence="3" id="KW-1003">Cell membrane</keyword>
<dbReference type="EMBL" id="AP014609">
    <property type="protein sequence ID" value="BAR92322.1"/>
    <property type="molecule type" value="Genomic_DNA"/>
</dbReference>
<evidence type="ECO:0000313" key="10">
    <source>
        <dbReference type="Proteomes" id="UP000217805"/>
    </source>
</evidence>
<feature type="transmembrane region" description="Helical" evidence="7">
    <location>
        <begin position="20"/>
        <end position="46"/>
    </location>
</feature>
<protein>
    <submittedName>
        <fullName evidence="9">Lipoprotein releasing system transmembraneprotein</fullName>
    </submittedName>
</protein>
<evidence type="ECO:0000313" key="9">
    <source>
        <dbReference type="EMBL" id="BAR92322.1"/>
    </source>
</evidence>
<sequence>MNPSFYISIRYFFYKKKTNLVNIIVFLSILSIGVSTFSLSTILFVFSGLENLNKKFYQIHYPDITISYSNEKDFFIDDNVIKIIKSIRGIIAVSKTMEKKVFFHYNNHEYFIPLKGVDIEYEKVMKKFKKINLKNNRFDSLNIYVGWYSLGSYFPMLSHVINMNMPLQMFIIDSNQNKTNTLVSFFMKKKVSVRGFFHFSPKMDRKYLFCDLYDLQNTMKKKVFHTLEIKIHENVNMYNMKHLLVKKLGSKFNIITRVEKEGVFYKVLNTEKIFIYFLFILMTLITGFNLFSAIFILQLDKIKELFVLWSMGFSLYRIKMIFFYMGLMITTFGCLIGFFFSYILSFIQEKYKIFKIAKKIPFPVKITLKDSCMVICMILIIGSIISFFSLRRIRNMIFYSK</sequence>
<evidence type="ECO:0000259" key="8">
    <source>
        <dbReference type="Pfam" id="PF02687"/>
    </source>
</evidence>
<comment type="similarity">
    <text evidence="2">Belongs to the ABC-4 integral membrane protein family. LolC/E subfamily.</text>
</comment>
<dbReference type="PANTHER" id="PTHR30489:SF0">
    <property type="entry name" value="LIPOPROTEIN-RELEASING SYSTEM TRANSMEMBRANE PROTEIN LOLE"/>
    <property type="match status" value="1"/>
</dbReference>
<feature type="domain" description="ABC3 transporter permease C-terminal" evidence="8">
    <location>
        <begin position="277"/>
        <end position="396"/>
    </location>
</feature>
<evidence type="ECO:0000256" key="2">
    <source>
        <dbReference type="ARBA" id="ARBA00005236"/>
    </source>
</evidence>
<evidence type="ECO:0000256" key="5">
    <source>
        <dbReference type="ARBA" id="ARBA00022989"/>
    </source>
</evidence>
<evidence type="ECO:0000256" key="7">
    <source>
        <dbReference type="SAM" id="Phobius"/>
    </source>
</evidence>
<evidence type="ECO:0000256" key="6">
    <source>
        <dbReference type="ARBA" id="ARBA00023136"/>
    </source>
</evidence>
<dbReference type="InterPro" id="IPR051447">
    <property type="entry name" value="Lipoprotein-release_system"/>
</dbReference>
<dbReference type="RefSeq" id="WP_096378515.1">
    <property type="nucleotide sequence ID" value="NZ_AP014609.1"/>
</dbReference>
<evidence type="ECO:0000256" key="1">
    <source>
        <dbReference type="ARBA" id="ARBA00004651"/>
    </source>
</evidence>
<dbReference type="Proteomes" id="UP000217805">
    <property type="component" value="Chromosome"/>
</dbReference>
<name>A0ABN5V6Y8_9FLAO</name>
<feature type="transmembrane region" description="Helical" evidence="7">
    <location>
        <begin position="320"/>
        <end position="347"/>
    </location>
</feature>
<dbReference type="PANTHER" id="PTHR30489">
    <property type="entry name" value="LIPOPROTEIN-RELEASING SYSTEM TRANSMEMBRANE PROTEIN LOLE"/>
    <property type="match status" value="1"/>
</dbReference>
<dbReference type="InterPro" id="IPR003838">
    <property type="entry name" value="ABC3_permease_C"/>
</dbReference>
<keyword evidence="4 7" id="KW-0812">Transmembrane</keyword>